<dbReference type="InterPro" id="IPR038883">
    <property type="entry name" value="AN11006-like"/>
</dbReference>
<name>A0A922N2E3_9PLEO</name>
<dbReference type="Proteomes" id="UP000249757">
    <property type="component" value="Unassembled WGS sequence"/>
</dbReference>
<accession>A0A922N2E3</accession>
<dbReference type="PANTHER" id="PTHR42085:SF1">
    <property type="entry name" value="F-BOX DOMAIN-CONTAINING PROTEIN"/>
    <property type="match status" value="1"/>
</dbReference>
<dbReference type="InterPro" id="IPR056632">
    <property type="entry name" value="DUF7730"/>
</dbReference>
<protein>
    <recommendedName>
        <fullName evidence="1">DUF7730 domain-containing protein</fullName>
    </recommendedName>
</protein>
<proteinExistence type="predicted"/>
<gene>
    <name evidence="2" type="ORF">Ptr86124_012514</name>
</gene>
<dbReference type="PANTHER" id="PTHR42085">
    <property type="entry name" value="F-BOX DOMAIN-CONTAINING PROTEIN"/>
    <property type="match status" value="1"/>
</dbReference>
<evidence type="ECO:0000313" key="3">
    <source>
        <dbReference type="Proteomes" id="UP000249757"/>
    </source>
</evidence>
<keyword evidence="3" id="KW-1185">Reference proteome</keyword>
<comment type="caution">
    <text evidence="2">The sequence shown here is derived from an EMBL/GenBank/DDBJ whole genome shotgun (WGS) entry which is preliminary data.</text>
</comment>
<organism evidence="2 3">
    <name type="scientific">Pyrenophora tritici-repentis</name>
    <dbReference type="NCBI Taxonomy" id="45151"/>
    <lineage>
        <taxon>Eukaryota</taxon>
        <taxon>Fungi</taxon>
        <taxon>Dikarya</taxon>
        <taxon>Ascomycota</taxon>
        <taxon>Pezizomycotina</taxon>
        <taxon>Dothideomycetes</taxon>
        <taxon>Pleosporomycetidae</taxon>
        <taxon>Pleosporales</taxon>
        <taxon>Pleosporineae</taxon>
        <taxon>Pleosporaceae</taxon>
        <taxon>Pyrenophora</taxon>
    </lineage>
</organism>
<reference evidence="3" key="1">
    <citation type="journal article" date="2022" name="Microb. Genom.">
        <title>A global pangenome for the wheat fungal pathogen Pyrenophora tritici-repentis and prediction of effector protein structural homology.</title>
        <authorList>
            <person name="Moolhuijzen P.M."/>
            <person name="See P.T."/>
            <person name="Shi G."/>
            <person name="Powell H.R."/>
            <person name="Cockram J."/>
            <person name="Jorgensen L.N."/>
            <person name="Benslimane H."/>
            <person name="Strelkov S.E."/>
            <person name="Turner J."/>
            <person name="Liu Z."/>
            <person name="Moffat C.S."/>
        </authorList>
    </citation>
    <scope>NUCLEOTIDE SEQUENCE [LARGE SCALE GENOMIC DNA]</scope>
</reference>
<evidence type="ECO:0000259" key="1">
    <source>
        <dbReference type="Pfam" id="PF24864"/>
    </source>
</evidence>
<feature type="domain" description="DUF7730" evidence="1">
    <location>
        <begin position="15"/>
        <end position="123"/>
    </location>
</feature>
<dbReference type="AlphaFoldDB" id="A0A922N2E3"/>
<dbReference type="Pfam" id="PF24864">
    <property type="entry name" value="DUF7730"/>
    <property type="match status" value="1"/>
</dbReference>
<dbReference type="EMBL" id="NRDI02000025">
    <property type="protein sequence ID" value="KAI1508562.1"/>
    <property type="molecule type" value="Genomic_DNA"/>
</dbReference>
<evidence type="ECO:0000313" key="2">
    <source>
        <dbReference type="EMBL" id="KAI1508562.1"/>
    </source>
</evidence>
<sequence>MMQIPKADSVPMDAEEASFLTTLPAEMRSSIYELLFKKDKPILLHNAAAFHPEEPSQLQWPHTDDAYSQNMREYWESYEEDAGLDEEFRHNFGDGLALLSSCRQLYHEASGVLYGHNSFIISRAVIRHDETDTYDTSIYEHQEYLPPIHAAHCLSNLGSQAELLRKVIIDTDTLCPVKCDYSSEVYNILPLVRFLWHNPSMKDVVTCGQSGRIVDRYRLMHTGPQKKRHLALFAQTYSITYLRHLWRGTPSTFEDSTSPTGFYSLLKSPTLEHEAS</sequence>
<dbReference type="OrthoDB" id="5413827at2759"/>